<proteinExistence type="predicted"/>
<dbReference type="Proteomes" id="UP000535890">
    <property type="component" value="Unassembled WGS sequence"/>
</dbReference>
<dbReference type="EMBL" id="JACCBN010000001">
    <property type="protein sequence ID" value="NYD39700.1"/>
    <property type="molecule type" value="Genomic_DNA"/>
</dbReference>
<accession>A0A7Y9J8R6</accession>
<dbReference type="AlphaFoldDB" id="A0A7Y9J8R6"/>
<reference evidence="1 2" key="1">
    <citation type="submission" date="2020-07" db="EMBL/GenBank/DDBJ databases">
        <title>Sequencing the genomes of 1000 actinobacteria strains.</title>
        <authorList>
            <person name="Klenk H.-P."/>
        </authorList>
    </citation>
    <scope>NUCLEOTIDE SEQUENCE [LARGE SCALE GENOMIC DNA]</scope>
    <source>
        <strain evidence="1 2">DSM 45772</strain>
    </source>
</reference>
<keyword evidence="2" id="KW-1185">Reference proteome</keyword>
<dbReference type="RefSeq" id="WP_179796984.1">
    <property type="nucleotide sequence ID" value="NZ_BAABHP010000032.1"/>
</dbReference>
<organism evidence="1 2">
    <name type="scientific">Actinomycetospora corticicola</name>
    <dbReference type="NCBI Taxonomy" id="663602"/>
    <lineage>
        <taxon>Bacteria</taxon>
        <taxon>Bacillati</taxon>
        <taxon>Actinomycetota</taxon>
        <taxon>Actinomycetes</taxon>
        <taxon>Pseudonocardiales</taxon>
        <taxon>Pseudonocardiaceae</taxon>
        <taxon>Actinomycetospora</taxon>
    </lineage>
</organism>
<name>A0A7Y9J8R6_9PSEU</name>
<evidence type="ECO:0000313" key="1">
    <source>
        <dbReference type="EMBL" id="NYD39700.1"/>
    </source>
</evidence>
<gene>
    <name evidence="1" type="ORF">BJ983_005802</name>
</gene>
<comment type="caution">
    <text evidence="1">The sequence shown here is derived from an EMBL/GenBank/DDBJ whole genome shotgun (WGS) entry which is preliminary data.</text>
</comment>
<evidence type="ECO:0000313" key="2">
    <source>
        <dbReference type="Proteomes" id="UP000535890"/>
    </source>
</evidence>
<protein>
    <submittedName>
        <fullName evidence="1">Putative alkaline shock family protein YloU</fullName>
    </submittedName>
</protein>
<sequence length="245" mass="25478">MTDGPAPGTPASSESAVELLDAESVLPCGRDPQQLLDQVAEHGAEARDDHQRGCLHCQAALAEFDRLWAPMRSVAADRPQAPPGVLDSVLSSIRGVSEDPEFARLDEGFGHTRISGRVVASIARHHAARVAGVRGALGKLDRAGHRHGDPDPQYPETSVHAAQPADMARGPRASAGVAGASTAIEIVLAADYGRDLVALAEQVRAAVVAGVRAYTGLEPVSVSVVIDEVLMPRDPAGEPAHSKGA</sequence>